<dbReference type="InterPro" id="IPR054284">
    <property type="entry name" value="DUF7019"/>
</dbReference>
<proteinExistence type="predicted"/>
<reference evidence="1 2" key="1">
    <citation type="submission" date="2015-01" db="EMBL/GenBank/DDBJ databases">
        <title>Draft genome of the acidophilic iron oxidizer Ferrimicrobium acidiphilum strain T23.</title>
        <authorList>
            <person name="Poehlein A."/>
            <person name="Eisen S."/>
            <person name="Schloemann M."/>
            <person name="Johnson B.D."/>
            <person name="Daniel R."/>
            <person name="Muehling M."/>
        </authorList>
    </citation>
    <scope>NUCLEOTIDE SEQUENCE [LARGE SCALE GENOMIC DNA]</scope>
    <source>
        <strain evidence="1 2">T23</strain>
    </source>
</reference>
<sequence length="287" mass="32428">MVSQTRRLAQPVSLLDIRVHSKHQVRRHCYVLVIGAILSTMGVDRWPVDFRYISSRLVRQIVQQDQTYRLAWRLRTISLLHGMLGFQRDSPDRDNEFALCREATEAVRDLTGTISEYESSYIRAQVDLTMGFLTVHMGWQTTSNVEIAVMKADVNVPDVGKVLVALFGSASNYRGRRPVSDGSAEIPSDVDGLYGILERTRELADPQIDHYELDRDLGHSPDTRADTAVSLLGQRFKGFEQRRLDVLMQRFCVAKDIEPYDLVILGAPIWVATPEPSPINTSTVSPE</sequence>
<protein>
    <submittedName>
        <fullName evidence="1">Uncharacterized protein</fullName>
    </submittedName>
</protein>
<accession>A0A0D8FSM5</accession>
<evidence type="ECO:0000313" key="1">
    <source>
        <dbReference type="EMBL" id="KJE76270.1"/>
    </source>
</evidence>
<dbReference type="Proteomes" id="UP000032336">
    <property type="component" value="Unassembled WGS sequence"/>
</dbReference>
<gene>
    <name evidence="1" type="ORF">FEAC_20050</name>
</gene>
<keyword evidence="2" id="KW-1185">Reference proteome</keyword>
<dbReference type="Pfam" id="PF22880">
    <property type="entry name" value="DUF7019"/>
    <property type="match status" value="1"/>
</dbReference>
<evidence type="ECO:0000313" key="2">
    <source>
        <dbReference type="Proteomes" id="UP000032336"/>
    </source>
</evidence>
<dbReference type="AlphaFoldDB" id="A0A0D8FSM5"/>
<comment type="caution">
    <text evidence="1">The sequence shown here is derived from an EMBL/GenBank/DDBJ whole genome shotgun (WGS) entry which is preliminary data.</text>
</comment>
<dbReference type="EMBL" id="JXUW01000019">
    <property type="protein sequence ID" value="KJE76270.1"/>
    <property type="molecule type" value="Genomic_DNA"/>
</dbReference>
<name>A0A0D8FSM5_9ACTN</name>
<organism evidence="1 2">
    <name type="scientific">Ferrimicrobium acidiphilum DSM 19497</name>
    <dbReference type="NCBI Taxonomy" id="1121877"/>
    <lineage>
        <taxon>Bacteria</taxon>
        <taxon>Bacillati</taxon>
        <taxon>Actinomycetota</taxon>
        <taxon>Acidimicrobiia</taxon>
        <taxon>Acidimicrobiales</taxon>
        <taxon>Acidimicrobiaceae</taxon>
        <taxon>Ferrimicrobium</taxon>
    </lineage>
</organism>